<evidence type="ECO:0000256" key="1">
    <source>
        <dbReference type="SAM" id="Phobius"/>
    </source>
</evidence>
<reference evidence="2 3" key="1">
    <citation type="submission" date="2019-01" db="EMBL/GenBank/DDBJ databases">
        <title>A draft genome assembly of the solar-powered sea slug Elysia chlorotica.</title>
        <authorList>
            <person name="Cai H."/>
            <person name="Li Q."/>
            <person name="Fang X."/>
            <person name="Li J."/>
            <person name="Curtis N.E."/>
            <person name="Altenburger A."/>
            <person name="Shibata T."/>
            <person name="Feng M."/>
            <person name="Maeda T."/>
            <person name="Schwartz J.A."/>
            <person name="Shigenobu S."/>
            <person name="Lundholm N."/>
            <person name="Nishiyama T."/>
            <person name="Yang H."/>
            <person name="Hasebe M."/>
            <person name="Li S."/>
            <person name="Pierce S.K."/>
            <person name="Wang J."/>
        </authorList>
    </citation>
    <scope>NUCLEOTIDE SEQUENCE [LARGE SCALE GENOMIC DNA]</scope>
    <source>
        <strain evidence="2">EC2010</strain>
        <tissue evidence="2">Whole organism of an adult</tissue>
    </source>
</reference>
<dbReference type="Proteomes" id="UP000271974">
    <property type="component" value="Unassembled WGS sequence"/>
</dbReference>
<dbReference type="EMBL" id="RQTK01000359">
    <property type="protein sequence ID" value="RUS81036.1"/>
    <property type="molecule type" value="Genomic_DNA"/>
</dbReference>
<evidence type="ECO:0000313" key="2">
    <source>
        <dbReference type="EMBL" id="RUS81036.1"/>
    </source>
</evidence>
<organism evidence="2 3">
    <name type="scientific">Elysia chlorotica</name>
    <name type="common">Eastern emerald elysia</name>
    <name type="synonym">Sea slug</name>
    <dbReference type="NCBI Taxonomy" id="188477"/>
    <lineage>
        <taxon>Eukaryota</taxon>
        <taxon>Metazoa</taxon>
        <taxon>Spiralia</taxon>
        <taxon>Lophotrochozoa</taxon>
        <taxon>Mollusca</taxon>
        <taxon>Gastropoda</taxon>
        <taxon>Heterobranchia</taxon>
        <taxon>Euthyneura</taxon>
        <taxon>Panpulmonata</taxon>
        <taxon>Sacoglossa</taxon>
        <taxon>Placobranchoidea</taxon>
        <taxon>Plakobranchidae</taxon>
        <taxon>Elysia</taxon>
    </lineage>
</organism>
<keyword evidence="3" id="KW-1185">Reference proteome</keyword>
<keyword evidence="1" id="KW-0812">Transmembrane</keyword>
<proteinExistence type="predicted"/>
<feature type="transmembrane region" description="Helical" evidence="1">
    <location>
        <begin position="39"/>
        <end position="58"/>
    </location>
</feature>
<gene>
    <name evidence="2" type="ORF">EGW08_011202</name>
</gene>
<accession>A0A3S1C2E4</accession>
<name>A0A3S1C2E4_ELYCH</name>
<protein>
    <recommendedName>
        <fullName evidence="4">Transmembrane protein</fullName>
    </recommendedName>
</protein>
<sequence>MNASKNTQNTLGPQLLTLYYIVMIEEECRKVKAQMLKALLFQLWLQIFYHLYISVFWAQVFAGHPSCSHTIDLCTTIKQNKLTTALILSKNTVIIVLIQYQNVAIFNFKYKGLKLNGLRHFILVLFSFIKKKLTEFHTK</sequence>
<keyword evidence="1" id="KW-0472">Membrane</keyword>
<comment type="caution">
    <text evidence="2">The sequence shown here is derived from an EMBL/GenBank/DDBJ whole genome shotgun (WGS) entry which is preliminary data.</text>
</comment>
<evidence type="ECO:0008006" key="4">
    <source>
        <dbReference type="Google" id="ProtNLM"/>
    </source>
</evidence>
<evidence type="ECO:0000313" key="3">
    <source>
        <dbReference type="Proteomes" id="UP000271974"/>
    </source>
</evidence>
<dbReference type="AlphaFoldDB" id="A0A3S1C2E4"/>
<keyword evidence="1" id="KW-1133">Transmembrane helix</keyword>